<reference evidence="3" key="1">
    <citation type="submission" date="2021-11" db="EMBL/GenBank/DDBJ databases">
        <title>Cultivation dependent microbiological survey of springs from the worlds oldest radium mine currently devoted to the extraction of radon-saturated water.</title>
        <authorList>
            <person name="Kapinusova G."/>
            <person name="Smrhova T."/>
            <person name="Strejcek M."/>
            <person name="Suman J."/>
            <person name="Jani K."/>
            <person name="Pajer P."/>
            <person name="Uhlik O."/>
        </authorList>
    </citation>
    <scope>NUCLEOTIDE SEQUENCE [LARGE SCALE GENOMIC DNA]</scope>
    <source>
        <strain evidence="3">J379</strain>
    </source>
</reference>
<organism evidence="2 3">
    <name type="scientific">Svornostia abyssi</name>
    <dbReference type="NCBI Taxonomy" id="2898438"/>
    <lineage>
        <taxon>Bacteria</taxon>
        <taxon>Bacillati</taxon>
        <taxon>Actinomycetota</taxon>
        <taxon>Thermoleophilia</taxon>
        <taxon>Solirubrobacterales</taxon>
        <taxon>Baekduiaceae</taxon>
        <taxon>Svornostia</taxon>
    </lineage>
</organism>
<gene>
    <name evidence="2" type="ORF">LRS13_16555</name>
</gene>
<keyword evidence="3" id="KW-1185">Reference proteome</keyword>
<protein>
    <submittedName>
        <fullName evidence="2">Uncharacterized protein</fullName>
    </submittedName>
</protein>
<name>A0ABY5PCE5_9ACTN</name>
<feature type="region of interest" description="Disordered" evidence="1">
    <location>
        <begin position="80"/>
        <end position="124"/>
    </location>
</feature>
<evidence type="ECO:0000313" key="2">
    <source>
        <dbReference type="EMBL" id="UUY02313.1"/>
    </source>
</evidence>
<evidence type="ECO:0000256" key="1">
    <source>
        <dbReference type="SAM" id="MobiDB-lite"/>
    </source>
</evidence>
<dbReference type="EMBL" id="CP088295">
    <property type="protein sequence ID" value="UUY02313.1"/>
    <property type="molecule type" value="Genomic_DNA"/>
</dbReference>
<proteinExistence type="predicted"/>
<evidence type="ECO:0000313" key="3">
    <source>
        <dbReference type="Proteomes" id="UP001058860"/>
    </source>
</evidence>
<sequence>MPEIPTQRIGVRVDRVVSGAVSGSDIVVFQTGGQRSDGVRVLAEGDPPFAVGAKQMLFLAPRGDGTYLHFGPAGRFEIDTRRTLRPPPDPAHGGDPVDLPPAVAQRVDGRGTDDLGVTVKELTR</sequence>
<accession>A0ABY5PCE5</accession>
<dbReference type="Proteomes" id="UP001058860">
    <property type="component" value="Chromosome"/>
</dbReference>
<dbReference type="RefSeq" id="WP_353862841.1">
    <property type="nucleotide sequence ID" value="NZ_CP088295.1"/>
</dbReference>